<comment type="caution">
    <text evidence="1">The sequence shown here is derived from an EMBL/GenBank/DDBJ whole genome shotgun (WGS) entry which is preliminary data.</text>
</comment>
<sequence length="477" mass="53310">MASAIPATTLPLRTIPGSYGLPVLGPLKDRFDYFWFQGPETFFRDRMLKHKSSVFRTNMPPTFPFFINTNPKVIAVLDTKSFSTLFDISLVEKKDVLVGDYMPSTSFTGNLRVLAYLDPSEPRHSPIKSFAMDVLKSSSRVWVSELQNNLQIMWESIELDLAKNGKASFILPLQKCVFRFLTISLVGADPNTRPEIGEAGFAMLDTWLALQLLPTTKVGVIPQPLEELLLHSLPFPSFLVKPGYNKLYKFIEEEGKEVILKGQKEYGLTKEETIHNLLFVLGFNAFGGFSVFLPTLLSTIGRDKSGLQEKLRVEVREKGKSGLSFETVGQMDLLKSTVYEALRLNPPVPLQYARARKNFMLSSHDSSYEIQKGELLCGYQPLVMRDPEVFVNPEEFVADRFTEGKGGKELLNSLFWSNGPQTGTPSASNKQCAAKDYVVASAALLLAWIFTRYDEFTCDDSSLTITQAVKASSTVGV</sequence>
<reference evidence="1 2" key="1">
    <citation type="journal article" date="2022" name="Hortic Res">
        <title>A haplotype resolved chromosomal level avocado genome allows analysis of novel avocado genes.</title>
        <authorList>
            <person name="Nath O."/>
            <person name="Fletcher S.J."/>
            <person name="Hayward A."/>
            <person name="Shaw L.M."/>
            <person name="Masouleh A.K."/>
            <person name="Furtado A."/>
            <person name="Henry R.J."/>
            <person name="Mitter N."/>
        </authorList>
    </citation>
    <scope>NUCLEOTIDE SEQUENCE [LARGE SCALE GENOMIC DNA]</scope>
    <source>
        <strain evidence="2">cv. Hass</strain>
    </source>
</reference>
<evidence type="ECO:0000313" key="1">
    <source>
        <dbReference type="EMBL" id="KAJ8616761.1"/>
    </source>
</evidence>
<name>A0ACC2K6Z9_PERAE</name>
<accession>A0ACC2K6Z9</accession>
<proteinExistence type="predicted"/>
<dbReference type="EMBL" id="CM056820">
    <property type="protein sequence ID" value="KAJ8616761.1"/>
    <property type="molecule type" value="Genomic_DNA"/>
</dbReference>
<keyword evidence="2" id="KW-1185">Reference proteome</keyword>
<evidence type="ECO:0000313" key="2">
    <source>
        <dbReference type="Proteomes" id="UP001234297"/>
    </source>
</evidence>
<gene>
    <name evidence="1" type="ORF">MRB53_036133</name>
</gene>
<dbReference type="Proteomes" id="UP001234297">
    <property type="component" value="Chromosome 12"/>
</dbReference>
<organism evidence="1 2">
    <name type="scientific">Persea americana</name>
    <name type="common">Avocado</name>
    <dbReference type="NCBI Taxonomy" id="3435"/>
    <lineage>
        <taxon>Eukaryota</taxon>
        <taxon>Viridiplantae</taxon>
        <taxon>Streptophyta</taxon>
        <taxon>Embryophyta</taxon>
        <taxon>Tracheophyta</taxon>
        <taxon>Spermatophyta</taxon>
        <taxon>Magnoliopsida</taxon>
        <taxon>Magnoliidae</taxon>
        <taxon>Laurales</taxon>
        <taxon>Lauraceae</taxon>
        <taxon>Persea</taxon>
    </lineage>
</organism>
<protein>
    <submittedName>
        <fullName evidence="1">Uncharacterized protein</fullName>
    </submittedName>
</protein>